<keyword evidence="3" id="KW-1185">Reference proteome</keyword>
<dbReference type="Pfam" id="PF13410">
    <property type="entry name" value="GST_C_2"/>
    <property type="match status" value="1"/>
</dbReference>
<evidence type="ECO:0000259" key="1">
    <source>
        <dbReference type="PROSITE" id="PS50405"/>
    </source>
</evidence>
<dbReference type="SUPFAM" id="SSF47616">
    <property type="entry name" value="GST C-terminal domain-like"/>
    <property type="match status" value="1"/>
</dbReference>
<feature type="domain" description="GST C-terminal" evidence="1">
    <location>
        <begin position="82"/>
        <end position="207"/>
    </location>
</feature>
<evidence type="ECO:0000313" key="3">
    <source>
        <dbReference type="Proteomes" id="UP000309667"/>
    </source>
</evidence>
<dbReference type="PROSITE" id="PS50405">
    <property type="entry name" value="GST_CTER"/>
    <property type="match status" value="1"/>
</dbReference>
<sequence length="227" mass="25360">MKLHYSRNPNPRLAVAVARHLGSPVDFVFASPFAPGQAQIYRPLNPSLSIPILEEEGRRSLWEADAIACRLSRLSGHDFWRTDEDEPDMIRWLSWGKANFLQACDMVHFEYGTKQRYGIGPVDLTKVEEGRRGFHHAAAILEAEFSARPFLLESGLSYADFRLASFLPYNDVAGLPLAEYPALSAWNDRIEALPAWADPFAGLDAPFLPPVPLAVERQGKTGQEPLS</sequence>
<gene>
    <name evidence="2" type="ORF">E9677_09615</name>
</gene>
<dbReference type="CDD" id="cd00299">
    <property type="entry name" value="GST_C_family"/>
    <property type="match status" value="1"/>
</dbReference>
<dbReference type="InterPro" id="IPR010987">
    <property type="entry name" value="Glutathione-S-Trfase_C-like"/>
</dbReference>
<dbReference type="Gene3D" id="3.40.30.10">
    <property type="entry name" value="Glutaredoxin"/>
    <property type="match status" value="1"/>
</dbReference>
<name>A0ABY2QXQ8_9HYPH</name>
<dbReference type="InterPro" id="IPR036249">
    <property type="entry name" value="Thioredoxin-like_sf"/>
</dbReference>
<dbReference type="InterPro" id="IPR036282">
    <property type="entry name" value="Glutathione-S-Trfase_C_sf"/>
</dbReference>
<comment type="caution">
    <text evidence="2">The sequence shown here is derived from an EMBL/GenBank/DDBJ whole genome shotgun (WGS) entry which is preliminary data.</text>
</comment>
<dbReference type="EMBL" id="STGT01000002">
    <property type="protein sequence ID" value="THV15593.1"/>
    <property type="molecule type" value="Genomic_DNA"/>
</dbReference>
<protein>
    <submittedName>
        <fullName evidence="2">Glutathione S-transferase family protein</fullName>
    </submittedName>
</protein>
<organism evidence="2 3">
    <name type="scientific">Rhizobium rhizophilum</name>
    <dbReference type="NCBI Taxonomy" id="1850373"/>
    <lineage>
        <taxon>Bacteria</taxon>
        <taxon>Pseudomonadati</taxon>
        <taxon>Pseudomonadota</taxon>
        <taxon>Alphaproteobacteria</taxon>
        <taxon>Hyphomicrobiales</taxon>
        <taxon>Rhizobiaceae</taxon>
        <taxon>Rhizobium/Agrobacterium group</taxon>
        <taxon>Rhizobium</taxon>
    </lineage>
</organism>
<dbReference type="RefSeq" id="WP_136557865.1">
    <property type="nucleotide sequence ID" value="NZ_STGT01000002.1"/>
</dbReference>
<dbReference type="PANTHER" id="PTHR44051:SF8">
    <property type="entry name" value="GLUTATHIONE S-TRANSFERASE GSTA"/>
    <property type="match status" value="1"/>
</dbReference>
<dbReference type="PANTHER" id="PTHR44051">
    <property type="entry name" value="GLUTATHIONE S-TRANSFERASE-RELATED"/>
    <property type="match status" value="1"/>
</dbReference>
<evidence type="ECO:0000313" key="2">
    <source>
        <dbReference type="EMBL" id="THV15593.1"/>
    </source>
</evidence>
<reference evidence="2 3" key="1">
    <citation type="submission" date="2019-04" db="EMBL/GenBank/DDBJ databases">
        <title>Genome sequence of strain 7209-2.</title>
        <authorList>
            <person name="Gao J."/>
            <person name="Sun J."/>
        </authorList>
    </citation>
    <scope>NUCLEOTIDE SEQUENCE [LARGE SCALE GENOMIC DNA]</scope>
    <source>
        <strain evidence="2 3">7209-2</strain>
    </source>
</reference>
<accession>A0ABY2QXQ8</accession>
<dbReference type="Proteomes" id="UP000309667">
    <property type="component" value="Unassembled WGS sequence"/>
</dbReference>
<proteinExistence type="predicted"/>
<dbReference type="Gene3D" id="1.20.1050.10">
    <property type="match status" value="1"/>
</dbReference>
<dbReference type="SUPFAM" id="SSF52833">
    <property type="entry name" value="Thioredoxin-like"/>
    <property type="match status" value="1"/>
</dbReference>
<dbReference type="CDD" id="cd00570">
    <property type="entry name" value="GST_N_family"/>
    <property type="match status" value="1"/>
</dbReference>